<dbReference type="RefSeq" id="XP_002295017.1">
    <property type="nucleotide sequence ID" value="XM_002294981.1"/>
</dbReference>
<feature type="domain" description="Helicase C-terminal" evidence="14">
    <location>
        <begin position="224"/>
        <end position="332"/>
    </location>
</feature>
<dbReference type="GO" id="GO:0005694">
    <property type="term" value="C:chromosome"/>
    <property type="evidence" value="ECO:0000318"/>
    <property type="project" value="GO_Central"/>
</dbReference>
<protein>
    <recommendedName>
        <fullName evidence="11">DNA 3'-5' helicase</fullName>
        <ecNumber evidence="11">5.6.2.4</ecNumber>
    </recommendedName>
</protein>
<dbReference type="STRING" id="35128.B8CFG9"/>
<keyword evidence="4" id="KW-0378">Hydrolase</keyword>
<dbReference type="PROSITE" id="PS51194">
    <property type="entry name" value="HELICASE_CTER"/>
    <property type="match status" value="1"/>
</dbReference>
<feature type="non-terminal residue" evidence="15">
    <location>
        <position position="332"/>
    </location>
</feature>
<dbReference type="InterPro" id="IPR004589">
    <property type="entry name" value="DNA_helicase_ATP-dep_RecQ"/>
</dbReference>
<gene>
    <name evidence="15" type="ORF">THAPSDRAFT_264792</name>
</gene>
<evidence type="ECO:0000256" key="9">
    <source>
        <dbReference type="ARBA" id="ARBA00023242"/>
    </source>
</evidence>
<dbReference type="InterPro" id="IPR011545">
    <property type="entry name" value="DEAD/DEAH_box_helicase_dom"/>
</dbReference>
<dbReference type="PROSITE" id="PS51192">
    <property type="entry name" value="HELICASE_ATP_BIND_1"/>
    <property type="match status" value="1"/>
</dbReference>
<evidence type="ECO:0000256" key="7">
    <source>
        <dbReference type="ARBA" id="ARBA00023125"/>
    </source>
</evidence>
<dbReference type="SMART" id="SM00490">
    <property type="entry name" value="HELICc"/>
    <property type="match status" value="1"/>
</dbReference>
<dbReference type="GO" id="GO:0005737">
    <property type="term" value="C:cytoplasm"/>
    <property type="evidence" value="ECO:0000318"/>
    <property type="project" value="GO_Central"/>
</dbReference>
<dbReference type="Proteomes" id="UP000001449">
    <property type="component" value="Chromosome 22"/>
</dbReference>
<comment type="subcellular location">
    <subcellularLocation>
        <location evidence="1">Nucleus</location>
    </subcellularLocation>
</comment>
<dbReference type="InParanoid" id="B8CFG9"/>
<evidence type="ECO:0000256" key="3">
    <source>
        <dbReference type="ARBA" id="ARBA00022741"/>
    </source>
</evidence>
<dbReference type="KEGG" id="tps:THAPSDRAFT_264792"/>
<evidence type="ECO:0000256" key="1">
    <source>
        <dbReference type="ARBA" id="ARBA00004123"/>
    </source>
</evidence>
<dbReference type="Gene3D" id="3.40.50.300">
    <property type="entry name" value="P-loop containing nucleotide triphosphate hydrolases"/>
    <property type="match status" value="2"/>
</dbReference>
<proteinExistence type="inferred from homology"/>
<keyword evidence="16" id="KW-1185">Reference proteome</keyword>
<dbReference type="AlphaFoldDB" id="B8CFG9"/>
<dbReference type="HOGENOM" id="CLU_001103_9_6_1"/>
<dbReference type="GO" id="GO:0009378">
    <property type="term" value="F:four-way junction helicase activity"/>
    <property type="evidence" value="ECO:0000318"/>
    <property type="project" value="GO_Central"/>
</dbReference>
<dbReference type="InterPro" id="IPR027417">
    <property type="entry name" value="P-loop_NTPase"/>
</dbReference>
<evidence type="ECO:0000259" key="14">
    <source>
        <dbReference type="PROSITE" id="PS51194"/>
    </source>
</evidence>
<comment type="catalytic activity">
    <reaction evidence="12">
        <text>ATP + H2O = ADP + phosphate + H(+)</text>
        <dbReference type="Rhea" id="RHEA:13065"/>
        <dbReference type="ChEBI" id="CHEBI:15377"/>
        <dbReference type="ChEBI" id="CHEBI:15378"/>
        <dbReference type="ChEBI" id="CHEBI:30616"/>
        <dbReference type="ChEBI" id="CHEBI:43474"/>
        <dbReference type="ChEBI" id="CHEBI:456216"/>
    </reaction>
</comment>
<accession>B8CFG9</accession>
<dbReference type="eggNOG" id="KOG0351">
    <property type="taxonomic scope" value="Eukaryota"/>
</dbReference>
<reference evidence="15 16" key="2">
    <citation type="journal article" date="2008" name="Nature">
        <title>The Phaeodactylum genome reveals the evolutionary history of diatom genomes.</title>
        <authorList>
            <person name="Bowler C."/>
            <person name="Allen A.E."/>
            <person name="Badger J.H."/>
            <person name="Grimwood J."/>
            <person name="Jabbari K."/>
            <person name="Kuo A."/>
            <person name="Maheswari U."/>
            <person name="Martens C."/>
            <person name="Maumus F."/>
            <person name="Otillar R.P."/>
            <person name="Rayko E."/>
            <person name="Salamov A."/>
            <person name="Vandepoele K."/>
            <person name="Beszteri B."/>
            <person name="Gruber A."/>
            <person name="Heijde M."/>
            <person name="Katinka M."/>
            <person name="Mock T."/>
            <person name="Valentin K."/>
            <person name="Verret F."/>
            <person name="Berges J.A."/>
            <person name="Brownlee C."/>
            <person name="Cadoret J.P."/>
            <person name="Chiovitti A."/>
            <person name="Choi C.J."/>
            <person name="Coesel S."/>
            <person name="De Martino A."/>
            <person name="Detter J.C."/>
            <person name="Durkin C."/>
            <person name="Falciatore A."/>
            <person name="Fournet J."/>
            <person name="Haruta M."/>
            <person name="Huysman M.J."/>
            <person name="Jenkins B.D."/>
            <person name="Jiroutova K."/>
            <person name="Jorgensen R.E."/>
            <person name="Joubert Y."/>
            <person name="Kaplan A."/>
            <person name="Kroger N."/>
            <person name="Kroth P.G."/>
            <person name="La Roche J."/>
            <person name="Lindquist E."/>
            <person name="Lommer M."/>
            <person name="Martin-Jezequel V."/>
            <person name="Lopez P.J."/>
            <person name="Lucas S."/>
            <person name="Mangogna M."/>
            <person name="McGinnis K."/>
            <person name="Medlin L.K."/>
            <person name="Montsant A."/>
            <person name="Oudot-Le Secq M.P."/>
            <person name="Napoli C."/>
            <person name="Obornik M."/>
            <person name="Parker M.S."/>
            <person name="Petit J.L."/>
            <person name="Porcel B.M."/>
            <person name="Poulsen N."/>
            <person name="Robison M."/>
            <person name="Rychlewski L."/>
            <person name="Rynearson T.A."/>
            <person name="Schmutz J."/>
            <person name="Shapiro H."/>
            <person name="Siaut M."/>
            <person name="Stanley M."/>
            <person name="Sussman M.R."/>
            <person name="Taylor A.R."/>
            <person name="Vardi A."/>
            <person name="von Dassow P."/>
            <person name="Vyverman W."/>
            <person name="Willis A."/>
            <person name="Wyrwicz L.S."/>
            <person name="Rokhsar D.S."/>
            <person name="Weissenbach J."/>
            <person name="Armbrust E.V."/>
            <person name="Green B.R."/>
            <person name="Van de Peer Y."/>
            <person name="Grigoriev I.V."/>
        </authorList>
    </citation>
    <scope>NUCLEOTIDE SEQUENCE [LARGE SCALE GENOMIC DNA]</scope>
    <source>
        <strain evidence="15 16">CCMP1335</strain>
    </source>
</reference>
<evidence type="ECO:0000313" key="16">
    <source>
        <dbReference type="Proteomes" id="UP000001449"/>
    </source>
</evidence>
<dbReference type="EMBL" id="CM000653">
    <property type="protein sequence ID" value="EED87797.1"/>
    <property type="molecule type" value="Genomic_DNA"/>
</dbReference>
<dbReference type="EC" id="5.6.2.4" evidence="11"/>
<dbReference type="PANTHER" id="PTHR13710">
    <property type="entry name" value="DNA HELICASE RECQ FAMILY MEMBER"/>
    <property type="match status" value="1"/>
</dbReference>
<dbReference type="InterPro" id="IPR001650">
    <property type="entry name" value="Helicase_C-like"/>
</dbReference>
<dbReference type="Pfam" id="PF00271">
    <property type="entry name" value="Helicase_C"/>
    <property type="match status" value="1"/>
</dbReference>
<keyword evidence="6" id="KW-0067">ATP-binding</keyword>
<sequence>GYTDFREGQEWAIRRCMSHERTLLVAPTGQGKSLCYALPAALMEGICLVVSPLISLMQDQLRQLPPKIPAATLSGSMTTAHMALIVDDVLRGRYKVLFVSPERLASAAFRRLVRPKFNVETRQYERQFPTVSLLCVDEAHCLSQWGHNFRPSYLRVRSLLPLIEPKSILALTATAGPMVVRDICNTLCIPFDGRGLNSKVSLPPFISSQVSKDSDGVRVVKSLPVDEGCLSKGSVIVYVWRQKDTEIVADQLIGAGVAGGVVCYHGGMESNDRTKAQSKFLRGKARICVATVAFGLGINKPDIEGVIHLCLPPSPEHYLQEIGRAGRDGRGA</sequence>
<evidence type="ECO:0000256" key="2">
    <source>
        <dbReference type="ARBA" id="ARBA00005446"/>
    </source>
</evidence>
<dbReference type="GO" id="GO:0043138">
    <property type="term" value="F:3'-5' DNA helicase activity"/>
    <property type="evidence" value="ECO:0000318"/>
    <property type="project" value="GO_Central"/>
</dbReference>
<dbReference type="GO" id="GO:0005524">
    <property type="term" value="F:ATP binding"/>
    <property type="evidence" value="ECO:0007669"/>
    <property type="project" value="UniProtKB-KW"/>
</dbReference>
<feature type="non-terminal residue" evidence="15">
    <location>
        <position position="1"/>
    </location>
</feature>
<dbReference type="GO" id="GO:0005634">
    <property type="term" value="C:nucleus"/>
    <property type="evidence" value="ECO:0000318"/>
    <property type="project" value="GO_Central"/>
</dbReference>
<dbReference type="PANTHER" id="PTHR13710:SF108">
    <property type="entry name" value="ATP-DEPENDENT DNA HELICASE Q4"/>
    <property type="match status" value="1"/>
</dbReference>
<evidence type="ECO:0000313" key="15">
    <source>
        <dbReference type="EMBL" id="EED87797.1"/>
    </source>
</evidence>
<dbReference type="PaxDb" id="35128-Thaps264792"/>
<evidence type="ECO:0000256" key="5">
    <source>
        <dbReference type="ARBA" id="ARBA00022806"/>
    </source>
</evidence>
<keyword evidence="3" id="KW-0547">Nucleotide-binding</keyword>
<keyword evidence="7" id="KW-0238">DNA-binding</keyword>
<evidence type="ECO:0000256" key="11">
    <source>
        <dbReference type="ARBA" id="ARBA00034808"/>
    </source>
</evidence>
<organism evidence="15 16">
    <name type="scientific">Thalassiosira pseudonana</name>
    <name type="common">Marine diatom</name>
    <name type="synonym">Cyclotella nana</name>
    <dbReference type="NCBI Taxonomy" id="35128"/>
    <lineage>
        <taxon>Eukaryota</taxon>
        <taxon>Sar</taxon>
        <taxon>Stramenopiles</taxon>
        <taxon>Ochrophyta</taxon>
        <taxon>Bacillariophyta</taxon>
        <taxon>Coscinodiscophyceae</taxon>
        <taxon>Thalassiosirophycidae</taxon>
        <taxon>Thalassiosirales</taxon>
        <taxon>Thalassiosiraceae</taxon>
        <taxon>Thalassiosira</taxon>
    </lineage>
</organism>
<dbReference type="FunFam" id="3.40.50.300:FF:000772">
    <property type="entry name" value="ATP-dependent DNA helicase Q4"/>
    <property type="match status" value="1"/>
</dbReference>
<dbReference type="InterPro" id="IPR014001">
    <property type="entry name" value="Helicase_ATP-bd"/>
</dbReference>
<evidence type="ECO:0000256" key="4">
    <source>
        <dbReference type="ARBA" id="ARBA00022801"/>
    </source>
</evidence>
<feature type="domain" description="Helicase ATP-binding" evidence="13">
    <location>
        <begin position="13"/>
        <end position="193"/>
    </location>
</feature>
<dbReference type="GeneID" id="7443863"/>
<dbReference type="GO" id="GO:0003677">
    <property type="term" value="F:DNA binding"/>
    <property type="evidence" value="ECO:0007669"/>
    <property type="project" value="UniProtKB-KW"/>
</dbReference>
<dbReference type="OMA" id="HTVYQWG"/>
<evidence type="ECO:0000256" key="6">
    <source>
        <dbReference type="ARBA" id="ARBA00022840"/>
    </source>
</evidence>
<dbReference type="SUPFAM" id="SSF52540">
    <property type="entry name" value="P-loop containing nucleoside triphosphate hydrolases"/>
    <property type="match status" value="1"/>
</dbReference>
<dbReference type="NCBIfam" id="TIGR00614">
    <property type="entry name" value="recQ_fam"/>
    <property type="match status" value="1"/>
</dbReference>
<name>B8CFG9_THAPS</name>
<evidence type="ECO:0000256" key="8">
    <source>
        <dbReference type="ARBA" id="ARBA00023235"/>
    </source>
</evidence>
<dbReference type="SMART" id="SM00487">
    <property type="entry name" value="DEXDc"/>
    <property type="match status" value="1"/>
</dbReference>
<reference evidence="15 16" key="1">
    <citation type="journal article" date="2004" name="Science">
        <title>The genome of the diatom Thalassiosira pseudonana: ecology, evolution, and metabolism.</title>
        <authorList>
            <person name="Armbrust E.V."/>
            <person name="Berges J.A."/>
            <person name="Bowler C."/>
            <person name="Green B.R."/>
            <person name="Martinez D."/>
            <person name="Putnam N.H."/>
            <person name="Zhou S."/>
            <person name="Allen A.E."/>
            <person name="Apt K.E."/>
            <person name="Bechner M."/>
            <person name="Brzezinski M.A."/>
            <person name="Chaal B.K."/>
            <person name="Chiovitti A."/>
            <person name="Davis A.K."/>
            <person name="Demarest M.S."/>
            <person name="Detter J.C."/>
            <person name="Glavina T."/>
            <person name="Goodstein D."/>
            <person name="Hadi M.Z."/>
            <person name="Hellsten U."/>
            <person name="Hildebrand M."/>
            <person name="Jenkins B.D."/>
            <person name="Jurka J."/>
            <person name="Kapitonov V.V."/>
            <person name="Kroger N."/>
            <person name="Lau W.W."/>
            <person name="Lane T.W."/>
            <person name="Larimer F.W."/>
            <person name="Lippmeier J.C."/>
            <person name="Lucas S."/>
            <person name="Medina M."/>
            <person name="Montsant A."/>
            <person name="Obornik M."/>
            <person name="Parker M.S."/>
            <person name="Palenik B."/>
            <person name="Pazour G.J."/>
            <person name="Richardson P.M."/>
            <person name="Rynearson T.A."/>
            <person name="Saito M.A."/>
            <person name="Schwartz D.C."/>
            <person name="Thamatrakoln K."/>
            <person name="Valentin K."/>
            <person name="Vardi A."/>
            <person name="Wilkerson F.P."/>
            <person name="Rokhsar D.S."/>
        </authorList>
    </citation>
    <scope>NUCLEOTIDE SEQUENCE [LARGE SCALE GENOMIC DNA]</scope>
    <source>
        <strain evidence="15 16">CCMP1335</strain>
    </source>
</reference>
<comment type="catalytic activity">
    <reaction evidence="10">
        <text>Couples ATP hydrolysis with the unwinding of duplex DNA by translocating in the 3'-5' direction.</text>
        <dbReference type="EC" id="5.6.2.4"/>
    </reaction>
</comment>
<keyword evidence="8" id="KW-0413">Isomerase</keyword>
<evidence type="ECO:0000256" key="10">
    <source>
        <dbReference type="ARBA" id="ARBA00034617"/>
    </source>
</evidence>
<evidence type="ECO:0000256" key="12">
    <source>
        <dbReference type="ARBA" id="ARBA00049360"/>
    </source>
</evidence>
<comment type="similarity">
    <text evidence="2">Belongs to the helicase family. RecQ subfamily.</text>
</comment>
<evidence type="ECO:0000259" key="13">
    <source>
        <dbReference type="PROSITE" id="PS51192"/>
    </source>
</evidence>
<dbReference type="GO" id="GO:0000724">
    <property type="term" value="P:double-strand break repair via homologous recombination"/>
    <property type="evidence" value="ECO:0000318"/>
    <property type="project" value="GO_Central"/>
</dbReference>
<keyword evidence="9" id="KW-0539">Nucleus</keyword>
<dbReference type="GO" id="GO:0006260">
    <property type="term" value="P:DNA replication"/>
    <property type="evidence" value="ECO:0000318"/>
    <property type="project" value="GO_Central"/>
</dbReference>
<keyword evidence="5" id="KW-0347">Helicase</keyword>
<dbReference type="GO" id="GO:0016787">
    <property type="term" value="F:hydrolase activity"/>
    <property type="evidence" value="ECO:0007669"/>
    <property type="project" value="UniProtKB-KW"/>
</dbReference>
<dbReference type="Pfam" id="PF00270">
    <property type="entry name" value="DEAD"/>
    <property type="match status" value="1"/>
</dbReference>